<evidence type="ECO:0000313" key="4">
    <source>
        <dbReference type="Proteomes" id="UP000095751"/>
    </source>
</evidence>
<name>A0A1E7FYD3_9STRA</name>
<organism evidence="3 4">
    <name type="scientific">Fragilariopsis cylindrus CCMP1102</name>
    <dbReference type="NCBI Taxonomy" id="635003"/>
    <lineage>
        <taxon>Eukaryota</taxon>
        <taxon>Sar</taxon>
        <taxon>Stramenopiles</taxon>
        <taxon>Ochrophyta</taxon>
        <taxon>Bacillariophyta</taxon>
        <taxon>Bacillariophyceae</taxon>
        <taxon>Bacillariophycidae</taxon>
        <taxon>Bacillariales</taxon>
        <taxon>Bacillariaceae</taxon>
        <taxon>Fragilariopsis</taxon>
    </lineage>
</organism>
<evidence type="ECO:0000256" key="2">
    <source>
        <dbReference type="SAM" id="Phobius"/>
    </source>
</evidence>
<sequence>DGGSKSPRPTESPNTRTTPSPVSPTLPPTTPTTAPVSAAFDGVKRGVLNSIVGTVICGGAFLLLVQ</sequence>
<dbReference type="EMBL" id="KV784353">
    <property type="protein sequence ID" value="OEU23169.1"/>
    <property type="molecule type" value="Genomic_DNA"/>
</dbReference>
<keyword evidence="2" id="KW-1133">Transmembrane helix</keyword>
<accession>A0A1E7FYD3</accession>
<evidence type="ECO:0000256" key="1">
    <source>
        <dbReference type="SAM" id="MobiDB-lite"/>
    </source>
</evidence>
<feature type="non-terminal residue" evidence="3">
    <location>
        <position position="1"/>
    </location>
</feature>
<evidence type="ECO:0000313" key="3">
    <source>
        <dbReference type="EMBL" id="OEU23169.1"/>
    </source>
</evidence>
<dbReference type="KEGG" id="fcy:FRACYDRAFT_267475"/>
<gene>
    <name evidence="3" type="ORF">FRACYDRAFT_267475</name>
</gene>
<proteinExistence type="predicted"/>
<dbReference type="InParanoid" id="A0A1E7FYD3"/>
<keyword evidence="2" id="KW-0472">Membrane</keyword>
<keyword evidence="2" id="KW-0812">Transmembrane</keyword>
<protein>
    <submittedName>
        <fullName evidence="3">Uncharacterized protein</fullName>
    </submittedName>
</protein>
<feature type="transmembrane region" description="Helical" evidence="2">
    <location>
        <begin position="47"/>
        <end position="65"/>
    </location>
</feature>
<dbReference type="AlphaFoldDB" id="A0A1E7FYD3"/>
<feature type="region of interest" description="Disordered" evidence="1">
    <location>
        <begin position="1"/>
        <end position="34"/>
    </location>
</feature>
<feature type="compositionally biased region" description="Pro residues" evidence="1">
    <location>
        <begin position="21"/>
        <end position="30"/>
    </location>
</feature>
<dbReference type="Proteomes" id="UP000095751">
    <property type="component" value="Unassembled WGS sequence"/>
</dbReference>
<reference evidence="3 4" key="1">
    <citation type="submission" date="2016-09" db="EMBL/GenBank/DDBJ databases">
        <title>Extensive genetic diversity and differential bi-allelic expression allows diatom success in the polar Southern Ocean.</title>
        <authorList>
            <consortium name="DOE Joint Genome Institute"/>
            <person name="Mock T."/>
            <person name="Otillar R.P."/>
            <person name="Strauss J."/>
            <person name="Dupont C."/>
            <person name="Frickenhaus S."/>
            <person name="Maumus F."/>
            <person name="Mcmullan M."/>
            <person name="Sanges R."/>
            <person name="Schmutz J."/>
            <person name="Toseland A."/>
            <person name="Valas R."/>
            <person name="Veluchamy A."/>
            <person name="Ward B.J."/>
            <person name="Allen A."/>
            <person name="Barry K."/>
            <person name="Falciatore A."/>
            <person name="Ferrante M."/>
            <person name="Fortunato A.E."/>
            <person name="Gloeckner G."/>
            <person name="Gruber A."/>
            <person name="Hipkin R."/>
            <person name="Janech M."/>
            <person name="Kroth P."/>
            <person name="Leese F."/>
            <person name="Lindquist E."/>
            <person name="Lyon B.R."/>
            <person name="Martin J."/>
            <person name="Mayer C."/>
            <person name="Parker M."/>
            <person name="Quesneville H."/>
            <person name="Raymond J."/>
            <person name="Uhlig C."/>
            <person name="Valentin K.U."/>
            <person name="Worden A.Z."/>
            <person name="Armbrust E.V."/>
            <person name="Bowler C."/>
            <person name="Green B."/>
            <person name="Moulton V."/>
            <person name="Van Oosterhout C."/>
            <person name="Grigoriev I."/>
        </authorList>
    </citation>
    <scope>NUCLEOTIDE SEQUENCE [LARGE SCALE GENOMIC DNA]</scope>
    <source>
        <strain evidence="3 4">CCMP1102</strain>
    </source>
</reference>
<keyword evidence="4" id="KW-1185">Reference proteome</keyword>